<comment type="caution">
    <text evidence="2">The sequence shown here is derived from an EMBL/GenBank/DDBJ whole genome shotgun (WGS) entry which is preliminary data.</text>
</comment>
<reference evidence="2" key="1">
    <citation type="submission" date="2020-09" db="EMBL/GenBank/DDBJ databases">
        <title>Comparative genome analyses of four rice-infecting Rhizoctonia solani isolates reveal extensive enrichment of homogalacturonan modification genes.</title>
        <authorList>
            <person name="Lee D.-Y."/>
            <person name="Jeon J."/>
            <person name="Kim K.-T."/>
            <person name="Cheong K."/>
            <person name="Song H."/>
            <person name="Choi G."/>
            <person name="Ko J."/>
            <person name="Opiyo S.O."/>
            <person name="Zuo S."/>
            <person name="Madhav S."/>
            <person name="Lee Y.-H."/>
            <person name="Wang G.-L."/>
        </authorList>
    </citation>
    <scope>NUCLEOTIDE SEQUENCE</scope>
    <source>
        <strain evidence="2">AG1-IA YN-7</strain>
    </source>
</reference>
<dbReference type="EMBL" id="JACYCC010000037">
    <property type="protein sequence ID" value="KAF8680013.1"/>
    <property type="molecule type" value="Genomic_DNA"/>
</dbReference>
<dbReference type="GO" id="GO:1990072">
    <property type="term" value="C:TRAPPIII protein complex"/>
    <property type="evidence" value="ECO:0007669"/>
    <property type="project" value="TreeGrafter"/>
</dbReference>
<feature type="compositionally biased region" description="Pro residues" evidence="1">
    <location>
        <begin position="424"/>
        <end position="436"/>
    </location>
</feature>
<dbReference type="PANTHER" id="PTHR12975">
    <property type="entry name" value="TRANSPORT PROTEIN TRAPP"/>
    <property type="match status" value="1"/>
</dbReference>
<evidence type="ECO:0000256" key="1">
    <source>
        <dbReference type="SAM" id="MobiDB-lite"/>
    </source>
</evidence>
<dbReference type="PANTHER" id="PTHR12975:SF6">
    <property type="entry name" value="TRAFFICKING PROTEIN PARTICLE COMPLEX SUBUNIT 8"/>
    <property type="match status" value="1"/>
</dbReference>
<dbReference type="Pfam" id="PF12739">
    <property type="entry name" value="TRAPPC-Trs85"/>
    <property type="match status" value="1"/>
</dbReference>
<dbReference type="Proteomes" id="UP000650582">
    <property type="component" value="Unassembled WGS sequence"/>
</dbReference>
<evidence type="ECO:0000313" key="3">
    <source>
        <dbReference type="Proteomes" id="UP000650582"/>
    </source>
</evidence>
<protein>
    <submittedName>
        <fullName evidence="2">ER-Golgi trafficking TRAPP I complex 85 kDa subunit</fullName>
    </submittedName>
</protein>
<organism evidence="2 3">
    <name type="scientific">Rhizoctonia solani</name>
    <dbReference type="NCBI Taxonomy" id="456999"/>
    <lineage>
        <taxon>Eukaryota</taxon>
        <taxon>Fungi</taxon>
        <taxon>Dikarya</taxon>
        <taxon>Basidiomycota</taxon>
        <taxon>Agaricomycotina</taxon>
        <taxon>Agaricomycetes</taxon>
        <taxon>Cantharellales</taxon>
        <taxon>Ceratobasidiaceae</taxon>
        <taxon>Rhizoctonia</taxon>
    </lineage>
</organism>
<gene>
    <name evidence="2" type="ORF">RHS04_04693</name>
</gene>
<feature type="region of interest" description="Disordered" evidence="1">
    <location>
        <begin position="424"/>
        <end position="453"/>
    </location>
</feature>
<dbReference type="InterPro" id="IPR024420">
    <property type="entry name" value="TRAPP_III_complex_Trs85"/>
</dbReference>
<name>A0A8H7H9Q2_9AGAM</name>
<proteinExistence type="predicted"/>
<feature type="region of interest" description="Disordered" evidence="1">
    <location>
        <begin position="514"/>
        <end position="534"/>
    </location>
</feature>
<evidence type="ECO:0000313" key="2">
    <source>
        <dbReference type="EMBL" id="KAF8680013.1"/>
    </source>
</evidence>
<accession>A0A8H7H9Q2</accession>
<sequence>MDRDDPFVTFIRNVSGGFIVPAGAVPRSYVSRDGFLVEVKAIRSSSYITMKFTAPPSLDRRAIIALIPRESWGSVDTAVKLTDEDVRQSVIRTIRASKDLQMGVRVTGSRCASGDDYSCGDALGSSYSGHRRLHGVPSLSLGSDSTDQSWGMSFSKKGYKHLIVAQFTERVHPTLKIARYPPGQTGIKLAKIWNKPMSSALPFSLSPHVVVLASPDLVELLADKKLPQLPDLLRSFTPLESISARTTALATTTHDRYFLRFSDLLDVETVCKEDEEARAGRMFDWISSRVSKRAAAWVREIEERPLNLAKEMKWWEDIRLCTEGDIAPARTEGWNHPVALILATSTMASNPLQAITNLHSRALDFPPWVDPVLLKFTLIIHPISFSPLNMDESQALFNAVKKQQGAHTHLMCWSLSGSSSLNPFIPPPPRLPPPPNDITETPSSHPEDMAEEHNRGSIALADDDLETIGRFVREFVTQSLIPWMERNVIEWNEAYVATRRLPSRLFSTTRRLFGTSGSSAPAPSSPSSPAPSTAVQQRRLAEFATFLGDLKLATTVFDTLRKDTSNASAADVLPLLLTPSRMLETYAHNALLGARLIGKDPSPSSQLRALKYAVRWERGIRELNAIGGDQWLMWAAGSSEEVPTALLLAQAAQLCARKGSSRRATLCYVAAAERLDKCGIKPLTMHFLRLARDLCNTPVQKLLSPAFFEAEDNTRCGFDGISSGIDHALGRLKYTTGDAEGAVKTFISLLHPASAKEATKGDDETYIEDFKVALEHLISTSGHEVISQLALPVRFCQPQKTQIRVGTLDSDEDSQIWNQLEESWKRHWKPNGQCILRSSGIAQAEEMFWVELSVYNPLDAEVTLSDLTLTIDALDGIKVAIESLSEVGLRPKETRLLHMGLTCQSPGTITISHITYRFLSLLPTTEPLTWRGARLHTTPQQRQGKVYGPDNAIRVQVLPKGARLDIELAEADSRPMCLGELRKAIMRLEHPIVGGSTEPLTDIWVVMGEAGWPFLPQCLDHQDENGLSANGIGLRNTLDQPGPVRLPLEKLTGSPLLGLGKHLDLQVAYCGHEPGLHDISILLVFRKENDETFYTTRMKIPFHVEKSLQTVAHVQPSADIKECAYTLMVEVHNAGAQDVQISRLSTTSIAWGIQASTSTKRAPLSIPPGQLGRTSAVILPQGKPRIEQAIETNAFTARQLRNVLEEVSPGPREAPLSIELSWSHIESPPKVEVSLARHFLLASRRAHVIKQLRTQLPLIPSTRAENLVPLFGAHDLDVILEYNSGDIRGFLFAHGLQVGGLHGGLMQEQDLDDIQGAASNGVKKKKKGRSMYAETEREREMLASQIRGSMWNASGPCISAYVCGPGTEVVVQEGKASTIPVTFTLRNFSMSRTVKCMLDLKQKFDILLSPSHLAAVYAGQTVFRRVLAPLQTCQIIAHIVVSRPGVYGIGGWNVQYEVAASDSGEWRAGEAYITAAPAPEEESIIVVRQG</sequence>